<dbReference type="Pfam" id="PF01039">
    <property type="entry name" value="Carboxyl_trans"/>
    <property type="match status" value="1"/>
</dbReference>
<dbReference type="Pfam" id="PF02785">
    <property type="entry name" value="Biotin_carb_C"/>
    <property type="match status" value="1"/>
</dbReference>
<dbReference type="InterPro" id="IPR049076">
    <property type="entry name" value="ACCA"/>
</dbReference>
<evidence type="ECO:0000259" key="19">
    <source>
        <dbReference type="PROSITE" id="PS50989"/>
    </source>
</evidence>
<comment type="cofactor">
    <cofactor evidence="1">
        <name>biotin</name>
        <dbReference type="ChEBI" id="CHEBI:57586"/>
    </cofactor>
</comment>
<dbReference type="SMART" id="SM00878">
    <property type="entry name" value="Biotin_carb_C"/>
    <property type="match status" value="1"/>
</dbReference>
<reference evidence="20" key="1">
    <citation type="journal article" date="2017" name="Nat. Genet.">
        <title>Contrasting evolutionary genome dynamics between domesticated and wild yeasts.</title>
        <authorList>
            <person name="Yue J.X."/>
            <person name="Li J."/>
            <person name="Aigrain L."/>
            <person name="Hallin J."/>
            <person name="Persson K."/>
            <person name="Oliver K."/>
            <person name="Bergstrom A."/>
            <person name="Coupland P."/>
            <person name="Warringer J."/>
            <person name="Lagomarsino M.C."/>
            <person name="Fischer G."/>
            <person name="Durbin R."/>
            <person name="Liti G."/>
        </authorList>
    </citation>
    <scope>NUCLEOTIDE SEQUENCE</scope>
    <source>
        <strain evidence="20">CBS432</strain>
    </source>
</reference>
<dbReference type="InterPro" id="IPR011762">
    <property type="entry name" value="COA_CT_N"/>
</dbReference>
<dbReference type="GO" id="GO:0003989">
    <property type="term" value="F:acetyl-CoA carboxylase activity"/>
    <property type="evidence" value="ECO:0007669"/>
    <property type="project" value="UniProtKB-EC"/>
</dbReference>
<dbReference type="InterPro" id="IPR034733">
    <property type="entry name" value="AcCoA_carboxyl_beta"/>
</dbReference>
<dbReference type="UniPathway" id="UPA00655">
    <property type="reaction ID" value="UER00711"/>
</dbReference>
<evidence type="ECO:0000256" key="1">
    <source>
        <dbReference type="ARBA" id="ARBA00001953"/>
    </source>
</evidence>
<dbReference type="SUPFAM" id="SSF52096">
    <property type="entry name" value="ClpP/crotonase"/>
    <property type="match status" value="2"/>
</dbReference>
<accession>A0A8B8UXL5</accession>
<dbReference type="Pfam" id="PF21385">
    <property type="entry name" value="ACCA_BT"/>
    <property type="match status" value="1"/>
</dbReference>
<dbReference type="Gene3D" id="2.40.460.10">
    <property type="entry name" value="Biotin dependent carboxylase carboxyltransferase"/>
    <property type="match status" value="1"/>
</dbReference>
<dbReference type="InterPro" id="IPR011763">
    <property type="entry name" value="COA_CT_C"/>
</dbReference>
<dbReference type="PROSITE" id="PS50968">
    <property type="entry name" value="BIOTINYL_LIPOYL"/>
    <property type="match status" value="1"/>
</dbReference>
<dbReference type="Gene3D" id="3.30.470.20">
    <property type="entry name" value="ATP-grasp fold, B domain"/>
    <property type="match status" value="1"/>
</dbReference>
<dbReference type="RefSeq" id="XP_033768510.1">
    <property type="nucleotide sequence ID" value="XM_033912619.1"/>
</dbReference>
<feature type="domain" description="Lipoyl-binding" evidence="15">
    <location>
        <begin position="774"/>
        <end position="848"/>
    </location>
</feature>
<dbReference type="InterPro" id="IPR013815">
    <property type="entry name" value="ATP_grasp_subdomain_1"/>
</dbReference>
<dbReference type="InterPro" id="IPR011054">
    <property type="entry name" value="Rudment_hybrid_motif"/>
</dbReference>
<evidence type="ECO:0000256" key="10">
    <source>
        <dbReference type="ARBA" id="ARBA00023267"/>
    </source>
</evidence>
<evidence type="ECO:0000256" key="2">
    <source>
        <dbReference type="ARBA" id="ARBA00004956"/>
    </source>
</evidence>
<evidence type="ECO:0000256" key="7">
    <source>
        <dbReference type="ARBA" id="ARBA00022840"/>
    </source>
</evidence>
<reference evidence="20" key="4">
    <citation type="submission" date="2025-08" db="UniProtKB">
        <authorList>
            <consortium name="RefSeq"/>
        </authorList>
    </citation>
    <scope>IDENTIFICATION</scope>
    <source>
        <strain evidence="20">CBS432</strain>
    </source>
</reference>
<sequence length="2284" mass="260680">MIKKKKSSRAEREDNYTLVKANRTCQTPSHLNITAFTITCIRIAQYKLALYLDSYPIHNITGSLMVCLKGQCPEYRKRIFAHSYRHSSRIRLNLPSRRRYSNYVDRENIHRHTQLPPQFIGLNTVESAQPSILRDFVALHGGHTVISKILIANNGIAAVKEMRSIRKWAYETFNDEKAIQFVVMATPDDLHANSEYVRMADQYVQVPGGTNNNNYANIDLILDVAQQTDVDAVWAGWGHASENPCLPELLASSQRKILFIGPPGRAMRSLGDKISSTIVAQSTKIPCIPWSGSHIDTIHIDNQTKFVSVPDDVYIKGCCSSPEDALEKAKLIGFPVMIKASEGGGGKGIRRVDNEDDFIALYHQAVSETPGSPMFVMKVVTDARHLEVQLLADQYGTNITLFGRDCSIQRRHQKVIEEAPVTITKPETFHRMERAAIRLGELVGYVSAGTVEYLYSPKDDKFYFLELNPRLQVEHPTTEMISGVNLPAAQLQIAMGIPMHRISDIRKLYGLDPTGTSWADFKSLKRPSPRGHCISCRITSEDPKEGFKPSTGKIHELNFRSSSSVWGYFSVGNNSAIHAFSDSQFGHIFAIGNDRQDAKQNMVLALKDFSIRGEFKTPVEYLVELLETRDFGSNNISTGWLDSLILKNLSSDSKLDPTLAVICGAAMKAYVYTEGARNKYLELLRRGQVPPKDLLRTKFPVDFIFDNNRYMFNVAQSSAEQFILSINKSKCEANVQKLSSDCLLISVDGKCHTVYWKDVIGGTRLSIDSNTIFLEAELNPTQMISPTPGKLMKYLVGSGDYISAGQQYAEIEIMKMQMPLVAKTDGIIELLRQPGSIIEAGDVIAKLTLDAPSKANESSLYRGELPALGPPIIEGSQPIHKLKVLISRLENVLNGYNENFGIETTLKELIKILRDGRLPYSEWKSQISAVRNRLPRQLNGELENLIKKSVFFPAKELHNLMTRYVEENSDDHVMYVALQPLLEISERYNSGLANHECEVFLKLIKKYHAVEKIFENHDVDEERNLLDLRRKDLKNLNDILCINLSHANVVGKNKLIIAILHIYEPLYQDSSEMSLKFKDVVHDLATLESKWTKEVSVKARSLLLKRIFPPTKKRKEHIEALLRTYTDDTGAENTYDRNIYLCVKNFDNLIHSNLVQLQDLFFFFGHQNTLFSSMASEIYVKYAYGHYQLKSMRIHKKAPNILMSWQFSLSRYTLLNPNSDKNEFNKSSKHSSTSGETLSNNFVFLVNMSEFGSLEKTLDEVYEKVHISDENFANGESSLIVNVLSPIRYRDEDDLIKSLKIKLHENEKRLTNLKLNRITFAFTEGNMPFVKFYSFDGTTYDEISQIRNLDPSYEAPLELGKMSNYKIRSLPTYDSNVRIFEGISKFTPLDKRFFIRKVINSFTDNDQKTARGNLKTEINAQVTYMLEHLEAFDTSNSDLNHIFLNFNAVLNMPVHGLEEIVRTVLKTHEIRLFQERITDIEIRISIEHPETRKPTPLRLLISNRSGYVISIETYYETVGKDGSLILEPYSRQGHYGQKRISLPYTVKDWLQPKRYKAQFMGTTYVYDFPDLFRQAAVQQWRRYFPKHKLNDGFFSWVELIEQNGHLIKVNREPGHNNIGMVAFEIMVQTPEYPEGRNMIVISNDITYNIGSFGPKEDLFFDKVTNYAREKGIPRIYLAANSGAKLGIAEELIPLFRVAWNDPSDPTKGFQYLYLAPKDMQLLKDYGKGNSVVVEQKMVYGEERYIIKAIVGFEEGLGVECLQGSGLIAGATSKAYRDIFTITAVTCRSVGIGSYLVRLGQRTIQVEDKPIILTGASAINKVLGTDIYTSNLQIGGTQIMYKNGIAHLTASDDMKAIEKVMTWLSYVPAKRDMSPPLLETMDRWDRDVEFKPAKQVPYEARWLIEGKLDSNSGFQSGLFDKGSFFETLSGWAKGVIVGRARLGGIPVGVIAVETKTIEEIIPADPANLNSSEFSVKEAGQVWYPNSAFKTAQTINDFNYGEQLPLIILANWRGFSGGQRDMYNEVLKYGSFIVDALVDYKQPILIYIPPFGELRGGSWVVIDPTINPEQMEMYADVESRGGVLEPDGVVSIKYRKEKMIETMIRLDSTYRHLRRTLTEKKLSLEKQNDLTKRLKIRERQLMPIYNQISIQFADLHDRSTRMLVKGVIRKELEWKKSRRFLYWRLRRRLNEGQVVKRLQKKICDNKARIKYNDLLRMVQSWYNDLNVNDDRAVAEFIEINSKKIDKNIEEFETSLFIDELKRKFEDRRGNIVLEELTRLVDSKRKR</sequence>
<dbReference type="FunFam" id="2.40.50.100:FF:000005">
    <property type="entry name" value="Acetyl-CoA carboxylase 1"/>
    <property type="match status" value="1"/>
</dbReference>
<dbReference type="GO" id="GO:0046872">
    <property type="term" value="F:metal ion binding"/>
    <property type="evidence" value="ECO:0007669"/>
    <property type="project" value="InterPro"/>
</dbReference>
<dbReference type="Gene3D" id="3.30.1490.20">
    <property type="entry name" value="ATP-grasp fold, A domain"/>
    <property type="match status" value="1"/>
</dbReference>
<dbReference type="Gene3D" id="3.90.1770.10">
    <property type="entry name" value="PreATP-grasp domain"/>
    <property type="match status" value="1"/>
</dbReference>
<dbReference type="GO" id="GO:2001295">
    <property type="term" value="P:malonyl-CoA biosynthetic process"/>
    <property type="evidence" value="ECO:0007669"/>
    <property type="project" value="UniProtKB-UniPathway"/>
</dbReference>
<dbReference type="SUPFAM" id="SSF52440">
    <property type="entry name" value="PreATP-grasp domain"/>
    <property type="match status" value="1"/>
</dbReference>
<dbReference type="PROSITE" id="PS50975">
    <property type="entry name" value="ATP_GRASP"/>
    <property type="match status" value="1"/>
</dbReference>
<dbReference type="FunFam" id="3.30.1490.20:FF:000003">
    <property type="entry name" value="acetyl-CoA carboxylase isoform X1"/>
    <property type="match status" value="1"/>
</dbReference>
<dbReference type="GO" id="GO:0005524">
    <property type="term" value="F:ATP binding"/>
    <property type="evidence" value="ECO:0007669"/>
    <property type="project" value="UniProtKB-UniRule"/>
</dbReference>
<reference evidence="20" key="2">
    <citation type="submission" date="2020-01" db="EMBL/GenBank/DDBJ databases">
        <title>Population-level Yeast Reference Genomes.</title>
        <authorList>
            <person name="Yue J.-X."/>
        </authorList>
    </citation>
    <scope>NUCLEOTIDE SEQUENCE</scope>
    <source>
        <strain evidence="20">CBS432</strain>
    </source>
</reference>
<dbReference type="PROSITE" id="PS50989">
    <property type="entry name" value="COA_CT_CTER"/>
    <property type="match status" value="1"/>
</dbReference>
<evidence type="ECO:0000256" key="12">
    <source>
        <dbReference type="ARBA" id="ARBA00048065"/>
    </source>
</evidence>
<keyword evidence="11" id="KW-0511">Multifunctional enzyme</keyword>
<evidence type="ECO:0000256" key="13">
    <source>
        <dbReference type="ARBA" id="ARBA00048600"/>
    </source>
</evidence>
<keyword evidence="8" id="KW-0443">Lipid metabolism</keyword>
<dbReference type="Gene3D" id="3.40.50.20">
    <property type="match status" value="1"/>
</dbReference>
<dbReference type="FunFam" id="2.40.460.10:FF:000001">
    <property type="entry name" value="Acetyl-CoA carboxylase 1"/>
    <property type="match status" value="1"/>
</dbReference>
<dbReference type="Pfam" id="PF02786">
    <property type="entry name" value="CPSase_L_D2"/>
    <property type="match status" value="1"/>
</dbReference>
<dbReference type="GO" id="GO:0042759">
    <property type="term" value="P:long-chain fatty acid biosynthetic process"/>
    <property type="evidence" value="ECO:0007669"/>
    <property type="project" value="UniProtKB-ARBA"/>
</dbReference>
<dbReference type="GO" id="GO:0005739">
    <property type="term" value="C:mitochondrion"/>
    <property type="evidence" value="ECO:0007669"/>
    <property type="project" value="TreeGrafter"/>
</dbReference>
<feature type="domain" description="ATP-grasp" evidence="16">
    <location>
        <begin position="303"/>
        <end position="495"/>
    </location>
</feature>
<dbReference type="PROSITE" id="PS00866">
    <property type="entry name" value="CPSASE_1"/>
    <property type="match status" value="1"/>
</dbReference>
<keyword evidence="6" id="KW-0276">Fatty acid metabolism</keyword>
<dbReference type="InterPro" id="IPR005482">
    <property type="entry name" value="Biotin_COase_C"/>
</dbReference>
<gene>
    <name evidence="20" type="primary">HFA1</name>
    <name evidence="20" type="ORF">SPAR_M03230</name>
</gene>
<evidence type="ECO:0000256" key="6">
    <source>
        <dbReference type="ARBA" id="ARBA00022832"/>
    </source>
</evidence>
<dbReference type="PANTHER" id="PTHR45728">
    <property type="entry name" value="ACETYL-COA CARBOXYLASE, ISOFORM A"/>
    <property type="match status" value="1"/>
</dbReference>
<dbReference type="InterPro" id="IPR001882">
    <property type="entry name" value="Biotin_BS"/>
</dbReference>
<dbReference type="SUPFAM" id="SSF51230">
    <property type="entry name" value="Single hybrid motif"/>
    <property type="match status" value="1"/>
</dbReference>
<evidence type="ECO:0000259" key="18">
    <source>
        <dbReference type="PROSITE" id="PS50980"/>
    </source>
</evidence>
<dbReference type="InterPro" id="IPR005481">
    <property type="entry name" value="BC-like_N"/>
</dbReference>
<dbReference type="InterPro" id="IPR011053">
    <property type="entry name" value="Single_hybrid_motif"/>
</dbReference>
<dbReference type="VEuPathDB" id="FungiDB:SPAR_M03230"/>
<protein>
    <submittedName>
        <fullName evidence="20">Acetyl-CoA carboxylase HFA1</fullName>
    </submittedName>
</protein>
<evidence type="ECO:0000256" key="9">
    <source>
        <dbReference type="ARBA" id="ARBA00023160"/>
    </source>
</evidence>
<evidence type="ECO:0000256" key="14">
    <source>
        <dbReference type="PROSITE-ProRule" id="PRU00409"/>
    </source>
</evidence>
<keyword evidence="10" id="KW-0092">Biotin</keyword>
<dbReference type="Gene3D" id="3.90.226.10">
    <property type="entry name" value="2-enoyl-CoA Hydratase, Chain A, domain 1"/>
    <property type="match status" value="2"/>
</dbReference>
<dbReference type="InterPro" id="IPR013537">
    <property type="entry name" value="AcCoA_COase_cen"/>
</dbReference>
<keyword evidence="9" id="KW-0275">Fatty acid biosynthesis</keyword>
<dbReference type="PROSITE" id="PS50979">
    <property type="entry name" value="BC"/>
    <property type="match status" value="1"/>
</dbReference>
<dbReference type="SUPFAM" id="SSF56059">
    <property type="entry name" value="Glutathione synthetase ATP-binding domain-like"/>
    <property type="match status" value="1"/>
</dbReference>
<dbReference type="OrthoDB" id="14612at2759"/>
<evidence type="ECO:0000313" key="20">
    <source>
        <dbReference type="RefSeq" id="XP_033768510.1"/>
    </source>
</evidence>
<evidence type="ECO:0000259" key="17">
    <source>
        <dbReference type="PROSITE" id="PS50979"/>
    </source>
</evidence>
<evidence type="ECO:0000259" key="16">
    <source>
        <dbReference type="PROSITE" id="PS50975"/>
    </source>
</evidence>
<dbReference type="InterPro" id="IPR005479">
    <property type="entry name" value="CPAse_ATP-bd"/>
</dbReference>
<dbReference type="FunFam" id="3.40.50.20:FF:000005">
    <property type="entry name" value="acetyl-CoA carboxylase isoform X2"/>
    <property type="match status" value="1"/>
</dbReference>
<dbReference type="InterPro" id="IPR011761">
    <property type="entry name" value="ATP-grasp"/>
</dbReference>
<dbReference type="InterPro" id="IPR011764">
    <property type="entry name" value="Biotin_carboxylation_dom"/>
</dbReference>
<comment type="catalytic activity">
    <reaction evidence="13">
        <text>N(6)-biotinyl-L-lysyl-[protein] + hydrogencarbonate + ATP = N(6)-carboxybiotinyl-L-lysyl-[protein] + ADP + phosphate + H(+)</text>
        <dbReference type="Rhea" id="RHEA:13501"/>
        <dbReference type="Rhea" id="RHEA-COMP:10505"/>
        <dbReference type="Rhea" id="RHEA-COMP:10506"/>
        <dbReference type="ChEBI" id="CHEBI:15378"/>
        <dbReference type="ChEBI" id="CHEBI:17544"/>
        <dbReference type="ChEBI" id="CHEBI:30616"/>
        <dbReference type="ChEBI" id="CHEBI:43474"/>
        <dbReference type="ChEBI" id="CHEBI:83144"/>
        <dbReference type="ChEBI" id="CHEBI:83145"/>
        <dbReference type="ChEBI" id="CHEBI:456216"/>
        <dbReference type="EC" id="6.3.4.14"/>
    </reaction>
</comment>
<dbReference type="CDD" id="cd06850">
    <property type="entry name" value="biotinyl_domain"/>
    <property type="match status" value="1"/>
</dbReference>
<dbReference type="Pfam" id="PF00289">
    <property type="entry name" value="Biotin_carb_N"/>
    <property type="match status" value="1"/>
</dbReference>
<dbReference type="FunFam" id="3.90.1770.10:FF:000001">
    <property type="entry name" value="acetyl-CoA carboxylase 1"/>
    <property type="match status" value="1"/>
</dbReference>
<dbReference type="Pfam" id="PF00364">
    <property type="entry name" value="Biotin_lipoyl"/>
    <property type="match status" value="1"/>
</dbReference>
<feature type="domain" description="Biotin carboxylation" evidence="17">
    <location>
        <begin position="145"/>
        <end position="646"/>
    </location>
</feature>
<feature type="domain" description="CoA carboxyltransferase C-terminal" evidence="19">
    <location>
        <begin position="1882"/>
        <end position="2198"/>
    </location>
</feature>
<dbReference type="GeneID" id="54632900"/>
<dbReference type="InterPro" id="IPR016185">
    <property type="entry name" value="PreATP-grasp_dom_sf"/>
</dbReference>
<evidence type="ECO:0000256" key="4">
    <source>
        <dbReference type="ARBA" id="ARBA00022598"/>
    </source>
</evidence>
<keyword evidence="7 14" id="KW-0067">ATP-binding</keyword>
<dbReference type="GO" id="GO:0004075">
    <property type="term" value="F:biotin carboxylase activity"/>
    <property type="evidence" value="ECO:0007669"/>
    <property type="project" value="UniProtKB-EC"/>
</dbReference>
<reference evidence="20" key="3">
    <citation type="submission" date="2025-07" db="EMBL/GenBank/DDBJ databases">
        <authorList>
            <consortium name="NCBI Genome Project"/>
        </authorList>
    </citation>
    <scope>NUCLEOTIDE SEQUENCE</scope>
    <source>
        <strain evidence="20">CBS432</strain>
    </source>
</reference>
<dbReference type="PROSITE" id="PS00188">
    <property type="entry name" value="BIOTIN"/>
    <property type="match status" value="1"/>
</dbReference>
<evidence type="ECO:0000256" key="5">
    <source>
        <dbReference type="ARBA" id="ARBA00022741"/>
    </source>
</evidence>
<comment type="catalytic activity">
    <reaction evidence="12">
        <text>hydrogencarbonate + acetyl-CoA + ATP = malonyl-CoA + ADP + phosphate + H(+)</text>
        <dbReference type="Rhea" id="RHEA:11308"/>
        <dbReference type="ChEBI" id="CHEBI:15378"/>
        <dbReference type="ChEBI" id="CHEBI:17544"/>
        <dbReference type="ChEBI" id="CHEBI:30616"/>
        <dbReference type="ChEBI" id="CHEBI:43474"/>
        <dbReference type="ChEBI" id="CHEBI:57288"/>
        <dbReference type="ChEBI" id="CHEBI:57384"/>
        <dbReference type="ChEBI" id="CHEBI:456216"/>
        <dbReference type="EC" id="6.4.1.2"/>
    </reaction>
</comment>
<dbReference type="FunFam" id="3.90.226.10:FF:000010">
    <property type="entry name" value="acetyl-CoA carboxylase isoform X2"/>
    <property type="match status" value="1"/>
</dbReference>
<dbReference type="KEGG" id="spao:SPAR_M03230"/>
<dbReference type="PANTHER" id="PTHR45728:SF3">
    <property type="entry name" value="ACETYL-COA CARBOXYLASE"/>
    <property type="match status" value="1"/>
</dbReference>
<name>A0A8B8UXL5_SACPA</name>
<dbReference type="PROSITE" id="PS50980">
    <property type="entry name" value="COA_CT_NTER"/>
    <property type="match status" value="1"/>
</dbReference>
<dbReference type="PROSITE" id="PS00867">
    <property type="entry name" value="CPSASE_2"/>
    <property type="match status" value="1"/>
</dbReference>
<proteinExistence type="predicted"/>
<evidence type="ECO:0000256" key="8">
    <source>
        <dbReference type="ARBA" id="ARBA00023098"/>
    </source>
</evidence>
<organism evidence="20">
    <name type="scientific">Saccharomyces paradoxus</name>
    <name type="common">Yeast</name>
    <name type="synonym">Saccharomyces douglasii</name>
    <dbReference type="NCBI Taxonomy" id="27291"/>
    <lineage>
        <taxon>Eukaryota</taxon>
        <taxon>Fungi</taxon>
        <taxon>Dikarya</taxon>
        <taxon>Ascomycota</taxon>
        <taxon>Saccharomycotina</taxon>
        <taxon>Saccharomycetes</taxon>
        <taxon>Saccharomycetales</taxon>
        <taxon>Saccharomycetaceae</taxon>
        <taxon>Saccharomyces</taxon>
    </lineage>
</organism>
<evidence type="ECO:0000256" key="11">
    <source>
        <dbReference type="ARBA" id="ARBA00023268"/>
    </source>
</evidence>
<dbReference type="SUPFAM" id="SSF51246">
    <property type="entry name" value="Rudiment single hybrid motif"/>
    <property type="match status" value="1"/>
</dbReference>
<dbReference type="InterPro" id="IPR049074">
    <property type="entry name" value="ACCA_BT"/>
</dbReference>
<comment type="pathway">
    <text evidence="2">Lipid metabolism; malonyl-CoA biosynthesis; malonyl-CoA from acetyl-CoA: step 1/1.</text>
</comment>
<dbReference type="Pfam" id="PF08326">
    <property type="entry name" value="ACC_central"/>
    <property type="match status" value="1"/>
</dbReference>
<evidence type="ECO:0000259" key="15">
    <source>
        <dbReference type="PROSITE" id="PS50968"/>
    </source>
</evidence>
<dbReference type="Gene3D" id="2.40.50.100">
    <property type="match status" value="1"/>
</dbReference>
<evidence type="ECO:0000256" key="3">
    <source>
        <dbReference type="ARBA" id="ARBA00022516"/>
    </source>
</evidence>
<dbReference type="InterPro" id="IPR000089">
    <property type="entry name" value="Biotin_lipoyl"/>
</dbReference>
<feature type="domain" description="CoA carboxyltransferase N-terminal" evidence="18">
    <location>
        <begin position="1543"/>
        <end position="1878"/>
    </location>
</feature>
<keyword evidence="5 14" id="KW-0547">Nucleotide-binding</keyword>
<keyword evidence="3" id="KW-0444">Lipid biosynthesis</keyword>
<keyword evidence="4" id="KW-0436">Ligase</keyword>
<dbReference type="InterPro" id="IPR029045">
    <property type="entry name" value="ClpP/crotonase-like_dom_sf"/>
</dbReference>